<dbReference type="RefSeq" id="WP_043068819.1">
    <property type="nucleotide sequence ID" value="NZ_BJOA01000200.1"/>
</dbReference>
<dbReference type="EMBL" id="LGUG01000004">
    <property type="protein sequence ID" value="KON95231.1"/>
    <property type="molecule type" value="Genomic_DNA"/>
</dbReference>
<dbReference type="InterPro" id="IPR055634">
    <property type="entry name" value="DUF7210"/>
</dbReference>
<proteinExistence type="predicted"/>
<evidence type="ECO:0000313" key="2">
    <source>
        <dbReference type="EMBL" id="KON95231.1"/>
    </source>
</evidence>
<evidence type="ECO:0000313" key="3">
    <source>
        <dbReference type="EMBL" id="SDK32880.1"/>
    </source>
</evidence>
<keyword evidence="4" id="KW-1185">Reference proteome</keyword>
<dbReference type="Proteomes" id="UP000037269">
    <property type="component" value="Unassembled WGS sequence"/>
</dbReference>
<feature type="domain" description="DUF7210" evidence="1">
    <location>
        <begin position="8"/>
        <end position="44"/>
    </location>
</feature>
<dbReference type="GeneID" id="42304907"/>
<gene>
    <name evidence="2" type="ORF">AF333_06805</name>
    <name evidence="3" type="ORF">SAMN04487909_14920</name>
</gene>
<organism evidence="2 4">
    <name type="scientific">Aneurinibacillus migulanus</name>
    <name type="common">Bacillus migulanus</name>
    <dbReference type="NCBI Taxonomy" id="47500"/>
    <lineage>
        <taxon>Bacteria</taxon>
        <taxon>Bacillati</taxon>
        <taxon>Bacillota</taxon>
        <taxon>Bacilli</taxon>
        <taxon>Bacillales</taxon>
        <taxon>Paenibacillaceae</taxon>
        <taxon>Aneurinibacillus group</taxon>
        <taxon>Aneurinibacillus</taxon>
    </lineage>
</organism>
<dbReference type="EMBL" id="FNED01000049">
    <property type="protein sequence ID" value="SDK32880.1"/>
    <property type="molecule type" value="Genomic_DNA"/>
</dbReference>
<reference evidence="2 4" key="1">
    <citation type="submission" date="2015-07" db="EMBL/GenBank/DDBJ databases">
        <title>Fjat-14205 dsm 2895.</title>
        <authorList>
            <person name="Liu B."/>
            <person name="Wang J."/>
            <person name="Zhu Y."/>
            <person name="Liu G."/>
            <person name="Chen Q."/>
            <person name="Chen Z."/>
            <person name="Lan J."/>
            <person name="Che J."/>
            <person name="Ge C."/>
            <person name="Shi H."/>
            <person name="Pan Z."/>
            <person name="Liu X."/>
        </authorList>
    </citation>
    <scope>NUCLEOTIDE SEQUENCE [LARGE SCALE GENOMIC DNA]</scope>
    <source>
        <strain evidence="2 4">DSM 2895</strain>
    </source>
</reference>
<accession>A0A0D1VUY9</accession>
<evidence type="ECO:0000313" key="5">
    <source>
        <dbReference type="Proteomes" id="UP000182836"/>
    </source>
</evidence>
<dbReference type="PATRIC" id="fig|47500.8.peg.4448"/>
<dbReference type="Proteomes" id="UP000182836">
    <property type="component" value="Unassembled WGS sequence"/>
</dbReference>
<dbReference type="STRING" id="47500.AF333_06805"/>
<evidence type="ECO:0000259" key="1">
    <source>
        <dbReference type="Pfam" id="PF23843"/>
    </source>
</evidence>
<reference evidence="3 5" key="2">
    <citation type="submission" date="2016-10" db="EMBL/GenBank/DDBJ databases">
        <authorList>
            <person name="de Groot N.N."/>
        </authorList>
    </citation>
    <scope>NUCLEOTIDE SEQUENCE [LARGE SCALE GENOMIC DNA]</scope>
    <source>
        <strain evidence="3 5">DSM 2895</strain>
    </source>
</reference>
<dbReference type="Pfam" id="PF23843">
    <property type="entry name" value="DUF7210"/>
    <property type="match status" value="1"/>
</dbReference>
<dbReference type="AlphaFoldDB" id="A0A0D1VUY9"/>
<protein>
    <recommendedName>
        <fullName evidence="1">DUF7210 domain-containing protein</fullName>
    </recommendedName>
</protein>
<sequence>MSKQNMKTIQALINIRYDGKNHAPSSILEVDEQTANELIEKEQAVEVEAVNEKPRTRNRSHDPVS</sequence>
<evidence type="ECO:0000313" key="4">
    <source>
        <dbReference type="Proteomes" id="UP000037269"/>
    </source>
</evidence>
<name>A0A0D1VUY9_ANEMI</name>